<evidence type="ECO:0000313" key="2">
    <source>
        <dbReference type="Proteomes" id="UP001570071"/>
    </source>
</evidence>
<dbReference type="PANTHER" id="PTHR30528">
    <property type="entry name" value="CYTOPLASMIC PROTEIN"/>
    <property type="match status" value="1"/>
</dbReference>
<organism evidence="1 2">
    <name type="scientific">Vibrio pomeroyi</name>
    <dbReference type="NCBI Taxonomy" id="198832"/>
    <lineage>
        <taxon>Bacteria</taxon>
        <taxon>Pseudomonadati</taxon>
        <taxon>Pseudomonadota</taxon>
        <taxon>Gammaproteobacteria</taxon>
        <taxon>Vibrionales</taxon>
        <taxon>Vibrionaceae</taxon>
        <taxon>Vibrio</taxon>
    </lineage>
</organism>
<accession>A0ABV4MZX7</accession>
<comment type="caution">
    <text evidence="1">The sequence shown here is derived from an EMBL/GenBank/DDBJ whole genome shotgun (WGS) entry which is preliminary data.</text>
</comment>
<keyword evidence="2" id="KW-1185">Reference proteome</keyword>
<sequence>MESLSLSLSLAQAQKMVLLSQKLPPKKLPPKKQRNGGALANTLSAIENLGYVQIDTISVIQRAHHHTLWNRNQDYQLNHLDKLLERREVFEYWSHAAAYLPMRDYRFSLHRKNGFASGKLKHWYKKDDALMAHVLKRIESEGPLMAKDFEGDKPNPGGWGGKPAKQALETLFMQGDLMVPSRVNFHKVYDLTERVLPSGIDTSEPTEQEYIEHLISRYLEANGVGIASEMSYLLKNTKPLIQKTLQQMLEDNQVVKVDVQGADYYVLPNAFELLSQPLSRTKLKILSPFDNLLIQRKRMQSLFNFDYLLECYVPEAKRQFGYFSLPILWQGELVARMDCKVDRKSRLLNIRNLVMEERIKNHESFVHALCEELKHFMVFNQCDEMVVHNTTPSDLGKRLMSHWQTV</sequence>
<dbReference type="PANTHER" id="PTHR30528:SF0">
    <property type="entry name" value="CYTOPLASMIC PROTEIN"/>
    <property type="match status" value="1"/>
</dbReference>
<gene>
    <name evidence="1" type="ORF">AB6D66_16485</name>
</gene>
<dbReference type="EMBL" id="JBFSSG010000041">
    <property type="protein sequence ID" value="MEZ8722673.1"/>
    <property type="molecule type" value="Genomic_DNA"/>
</dbReference>
<dbReference type="InterPro" id="IPR009351">
    <property type="entry name" value="AlkZ-like"/>
</dbReference>
<dbReference type="Pfam" id="PF06224">
    <property type="entry name" value="AlkZ-like"/>
    <property type="match status" value="1"/>
</dbReference>
<dbReference type="Proteomes" id="UP001570071">
    <property type="component" value="Unassembled WGS sequence"/>
</dbReference>
<evidence type="ECO:0000313" key="1">
    <source>
        <dbReference type="EMBL" id="MEZ8722673.1"/>
    </source>
</evidence>
<reference evidence="1 2" key="1">
    <citation type="journal article" date="2024" name="ISME J.">
        <title>Tailless and filamentous prophages are predominant in marine Vibrio.</title>
        <authorList>
            <person name="Steensen K."/>
            <person name="Seneca J."/>
            <person name="Bartlau N."/>
            <person name="Yu X.A."/>
            <person name="Hussain F.A."/>
            <person name="Polz M.F."/>
        </authorList>
    </citation>
    <scope>NUCLEOTIDE SEQUENCE [LARGE SCALE GENOMIC DNA]</scope>
    <source>
        <strain evidence="1 2">10N.239.312.F12</strain>
    </source>
</reference>
<dbReference type="RefSeq" id="WP_372124668.1">
    <property type="nucleotide sequence ID" value="NZ_JBFSSG010000041.1"/>
</dbReference>
<protein>
    <submittedName>
        <fullName evidence="1">Winged helix-turn-helix domain-containing protein</fullName>
    </submittedName>
</protein>
<name>A0ABV4MZX7_9VIBR</name>
<proteinExistence type="predicted"/>